<dbReference type="Gene3D" id="2.60.40.1820">
    <property type="match status" value="1"/>
</dbReference>
<evidence type="ECO:0000313" key="3">
    <source>
        <dbReference type="EMBL" id="KAK9927088.1"/>
    </source>
</evidence>
<organism evidence="3 4">
    <name type="scientific">Rubus argutus</name>
    <name type="common">Southern blackberry</name>
    <dbReference type="NCBI Taxonomy" id="59490"/>
    <lineage>
        <taxon>Eukaryota</taxon>
        <taxon>Viridiplantae</taxon>
        <taxon>Streptophyta</taxon>
        <taxon>Embryophyta</taxon>
        <taxon>Tracheophyta</taxon>
        <taxon>Spermatophyta</taxon>
        <taxon>Magnoliopsida</taxon>
        <taxon>eudicotyledons</taxon>
        <taxon>Gunneridae</taxon>
        <taxon>Pentapetalae</taxon>
        <taxon>rosids</taxon>
        <taxon>fabids</taxon>
        <taxon>Rosales</taxon>
        <taxon>Rosaceae</taxon>
        <taxon>Rosoideae</taxon>
        <taxon>Rosoideae incertae sedis</taxon>
        <taxon>Rubus</taxon>
    </lineage>
</organism>
<keyword evidence="4" id="KW-1185">Reference proteome</keyword>
<dbReference type="EMBL" id="JBEDUW010000005">
    <property type="protein sequence ID" value="KAK9927088.1"/>
    <property type="molecule type" value="Genomic_DNA"/>
</dbReference>
<evidence type="ECO:0008006" key="5">
    <source>
        <dbReference type="Google" id="ProtNLM"/>
    </source>
</evidence>
<sequence>MAEKNQQSYSSENGYTRSTDQESAMATFQSEEELKRQKRRKLFMYIGIFIVFQIIVIAVFGLTVMKVKTPKLRLGNIDVQNLNFTSEASPSFYMTFITQIRVKNTNFGPYKYDSSHVTFLYQGMTLVQVAIPKGKAGWRSTEKIAATVILDSKALPSGSNLGSDLDSKVLKLSSQAKISGKVELMFVMKKKKSAEMNCTIEVNLATKGVQALECK</sequence>
<dbReference type="InterPro" id="IPR055301">
    <property type="entry name" value="Lea14-like_2"/>
</dbReference>
<proteinExistence type="predicted"/>
<name>A0AAW1WTS4_RUBAR</name>
<evidence type="ECO:0000256" key="2">
    <source>
        <dbReference type="SAM" id="Phobius"/>
    </source>
</evidence>
<keyword evidence="2" id="KW-1133">Transmembrane helix</keyword>
<keyword evidence="2" id="KW-0472">Membrane</keyword>
<evidence type="ECO:0000313" key="4">
    <source>
        <dbReference type="Proteomes" id="UP001457282"/>
    </source>
</evidence>
<dbReference type="Proteomes" id="UP001457282">
    <property type="component" value="Unassembled WGS sequence"/>
</dbReference>
<accession>A0AAW1WTS4</accession>
<dbReference type="PANTHER" id="PTHR31852">
    <property type="entry name" value="LATE EMBRYOGENESIS ABUNDANT (LEA) HYDROXYPROLINE-RICH GLYCOPROTEIN FAMILY"/>
    <property type="match status" value="1"/>
</dbReference>
<gene>
    <name evidence="3" type="ORF">M0R45_024290</name>
</gene>
<comment type="caution">
    <text evidence="3">The sequence shown here is derived from an EMBL/GenBank/DDBJ whole genome shotgun (WGS) entry which is preliminary data.</text>
</comment>
<feature type="transmembrane region" description="Helical" evidence="2">
    <location>
        <begin position="42"/>
        <end position="65"/>
    </location>
</feature>
<protein>
    <recommendedName>
        <fullName evidence="5">Late embryogenesis abundant protein LEA-2 subgroup domain-containing protein</fullName>
    </recommendedName>
</protein>
<keyword evidence="2" id="KW-0812">Transmembrane</keyword>
<dbReference type="AlphaFoldDB" id="A0AAW1WTS4"/>
<evidence type="ECO:0000256" key="1">
    <source>
        <dbReference type="SAM" id="MobiDB-lite"/>
    </source>
</evidence>
<feature type="region of interest" description="Disordered" evidence="1">
    <location>
        <begin position="1"/>
        <end position="23"/>
    </location>
</feature>
<reference evidence="3 4" key="1">
    <citation type="journal article" date="2023" name="G3 (Bethesda)">
        <title>A chromosome-length genome assembly and annotation of blackberry (Rubus argutus, cv. 'Hillquist').</title>
        <authorList>
            <person name="Bruna T."/>
            <person name="Aryal R."/>
            <person name="Dudchenko O."/>
            <person name="Sargent D.J."/>
            <person name="Mead D."/>
            <person name="Buti M."/>
            <person name="Cavallini A."/>
            <person name="Hytonen T."/>
            <person name="Andres J."/>
            <person name="Pham M."/>
            <person name="Weisz D."/>
            <person name="Mascagni F."/>
            <person name="Usai G."/>
            <person name="Natali L."/>
            <person name="Bassil N."/>
            <person name="Fernandez G.E."/>
            <person name="Lomsadze A."/>
            <person name="Armour M."/>
            <person name="Olukolu B."/>
            <person name="Poorten T."/>
            <person name="Britton C."/>
            <person name="Davik J."/>
            <person name="Ashrafi H."/>
            <person name="Aiden E.L."/>
            <person name="Borodovsky M."/>
            <person name="Worthington M."/>
        </authorList>
    </citation>
    <scope>NUCLEOTIDE SEQUENCE [LARGE SCALE GENOMIC DNA]</scope>
    <source>
        <strain evidence="3">PI 553951</strain>
    </source>
</reference>